<dbReference type="InterPro" id="IPR036866">
    <property type="entry name" value="RibonucZ/Hydroxyglut_hydro"/>
</dbReference>
<keyword evidence="2" id="KW-0378">Hydrolase</keyword>
<gene>
    <name evidence="2" type="ORF">FJU11_02535</name>
</gene>
<name>A0A506UGC3_9HYPH</name>
<accession>A0A506UGC3</accession>
<dbReference type="GO" id="GO:0016787">
    <property type="term" value="F:hydrolase activity"/>
    <property type="evidence" value="ECO:0007669"/>
    <property type="project" value="UniProtKB-KW"/>
</dbReference>
<reference evidence="2 3" key="1">
    <citation type="submission" date="2019-06" db="EMBL/GenBank/DDBJ databases">
        <authorList>
            <person name="Li M."/>
        </authorList>
    </citation>
    <scope>NUCLEOTIDE SEQUENCE [LARGE SCALE GENOMIC DNA]</scope>
    <source>
        <strain evidence="2 3">BGMRC6574</strain>
    </source>
</reference>
<comment type="caution">
    <text evidence="2">The sequence shown here is derived from an EMBL/GenBank/DDBJ whole genome shotgun (WGS) entry which is preliminary data.</text>
</comment>
<evidence type="ECO:0000313" key="2">
    <source>
        <dbReference type="EMBL" id="TPW32079.1"/>
    </source>
</evidence>
<protein>
    <submittedName>
        <fullName evidence="2">MBL fold metallo-hydrolase</fullName>
    </submittedName>
</protein>
<proteinExistence type="predicted"/>
<dbReference type="EMBL" id="VHLH01000002">
    <property type="protein sequence ID" value="TPW32079.1"/>
    <property type="molecule type" value="Genomic_DNA"/>
</dbReference>
<dbReference type="CDD" id="cd16279">
    <property type="entry name" value="metallo-hydrolase-like_MBL-fold"/>
    <property type="match status" value="1"/>
</dbReference>
<evidence type="ECO:0000259" key="1">
    <source>
        <dbReference type="SMART" id="SM00849"/>
    </source>
</evidence>
<dbReference type="PANTHER" id="PTHR42663:SF6">
    <property type="entry name" value="HYDROLASE C777.06C-RELATED"/>
    <property type="match status" value="1"/>
</dbReference>
<dbReference type="Pfam" id="PF12706">
    <property type="entry name" value="Lactamase_B_2"/>
    <property type="match status" value="1"/>
</dbReference>
<dbReference type="AlphaFoldDB" id="A0A506UGC3"/>
<dbReference type="RefSeq" id="WP_141165435.1">
    <property type="nucleotide sequence ID" value="NZ_VHLH01000002.1"/>
</dbReference>
<evidence type="ECO:0000313" key="3">
    <source>
        <dbReference type="Proteomes" id="UP000320314"/>
    </source>
</evidence>
<dbReference type="OrthoDB" id="9781189at2"/>
<dbReference type="Gene3D" id="3.60.15.10">
    <property type="entry name" value="Ribonuclease Z/Hydroxyacylglutathione hydrolase-like"/>
    <property type="match status" value="1"/>
</dbReference>
<dbReference type="SUPFAM" id="SSF56281">
    <property type="entry name" value="Metallo-hydrolase/oxidoreductase"/>
    <property type="match status" value="1"/>
</dbReference>
<feature type="domain" description="Metallo-beta-lactamase" evidence="1">
    <location>
        <begin position="34"/>
        <end position="235"/>
    </location>
</feature>
<keyword evidence="3" id="KW-1185">Reference proteome</keyword>
<dbReference type="InterPro" id="IPR001279">
    <property type="entry name" value="Metallo-B-lactamas"/>
</dbReference>
<dbReference type="PANTHER" id="PTHR42663">
    <property type="entry name" value="HYDROLASE C777.06C-RELATED-RELATED"/>
    <property type="match status" value="1"/>
</dbReference>
<dbReference type="SMART" id="SM00849">
    <property type="entry name" value="Lactamase_B"/>
    <property type="match status" value="1"/>
</dbReference>
<dbReference type="Proteomes" id="UP000320314">
    <property type="component" value="Unassembled WGS sequence"/>
</dbReference>
<sequence>MRITVLGCGATYGVPIAGGVWGRCDPSNPKNERMRPSVLVFEDQRSLMIDIGPDFRRQTTKAKIVPDAIVITHGHWDHIAGIGELPYYMEMALRRNLDIYADDATMKCVVGMFPYLFAHEVVATDTRTISFGDDDEYRIIWHRIRAGEAFEANGFHVLPFSQHHGGSDSLGLRIRNFVYSPDVKSFPTESLPLLSNIETWMLDCDYWEPSSSHGDPRTVVELVDRFAPKRVFLTHMDEKMDYATLQSWFEDRGYGQVAPAFDGMEISIPETTEVAGMSALQSVRTDVGRL</sequence>
<organism evidence="2 3">
    <name type="scientific">Pararhizobium mangrovi</name>
    <dbReference type="NCBI Taxonomy" id="2590452"/>
    <lineage>
        <taxon>Bacteria</taxon>
        <taxon>Pseudomonadati</taxon>
        <taxon>Pseudomonadota</taxon>
        <taxon>Alphaproteobacteria</taxon>
        <taxon>Hyphomicrobiales</taxon>
        <taxon>Rhizobiaceae</taxon>
        <taxon>Rhizobium/Agrobacterium group</taxon>
        <taxon>Pararhizobium</taxon>
    </lineage>
</organism>